<dbReference type="InterPro" id="IPR023850">
    <property type="entry name" value="MftB"/>
</dbReference>
<evidence type="ECO:0000313" key="1">
    <source>
        <dbReference type="EMBL" id="CAB4825556.1"/>
    </source>
</evidence>
<reference evidence="1" key="1">
    <citation type="submission" date="2020-05" db="EMBL/GenBank/DDBJ databases">
        <authorList>
            <person name="Chiriac C."/>
            <person name="Salcher M."/>
            <person name="Ghai R."/>
            <person name="Kavagutti S V."/>
        </authorList>
    </citation>
    <scope>NUCLEOTIDE SEQUENCE</scope>
</reference>
<name>A0A6J6ZY77_9ZZZZ</name>
<evidence type="ECO:0000313" key="2">
    <source>
        <dbReference type="EMBL" id="CAB4867591.1"/>
    </source>
</evidence>
<gene>
    <name evidence="1" type="ORF">UFOPK3164_00726</name>
    <name evidence="2" type="ORF">UFOPK3427_00590</name>
    <name evidence="3" type="ORF">UFOPK4112_00467</name>
</gene>
<dbReference type="EMBL" id="CAFABE010000025">
    <property type="protein sequence ID" value="CAB4825556.1"/>
    <property type="molecule type" value="Genomic_DNA"/>
</dbReference>
<evidence type="ECO:0000313" key="3">
    <source>
        <dbReference type="EMBL" id="CAB5013750.1"/>
    </source>
</evidence>
<dbReference type="EMBL" id="CAFBPM010000003">
    <property type="protein sequence ID" value="CAB5013750.1"/>
    <property type="molecule type" value="Genomic_DNA"/>
</dbReference>
<sequence length="105" mass="11434">MECAGSTKPVSENNKASSTTFDPTLAWRLDERVALRDEEFGALAYHYGNRRLVFLKSRPLVELVKVLEDYESASGAIIATVGEGQAGQYEAALARLATSEVIGVR</sequence>
<dbReference type="EMBL" id="CAFBLT010000001">
    <property type="protein sequence ID" value="CAB4867591.1"/>
    <property type="molecule type" value="Genomic_DNA"/>
</dbReference>
<organism evidence="1">
    <name type="scientific">freshwater metagenome</name>
    <dbReference type="NCBI Taxonomy" id="449393"/>
    <lineage>
        <taxon>unclassified sequences</taxon>
        <taxon>metagenomes</taxon>
        <taxon>ecological metagenomes</taxon>
    </lineage>
</organism>
<dbReference type="AlphaFoldDB" id="A0A6J6ZY77"/>
<protein>
    <submittedName>
        <fullName evidence="1">Unannotated protein</fullName>
    </submittedName>
</protein>
<accession>A0A6J6ZY77</accession>
<dbReference type="NCBIfam" id="TIGR03967">
    <property type="entry name" value="mycofact_MftB"/>
    <property type="match status" value="1"/>
</dbReference>
<dbReference type="Pfam" id="PF26520">
    <property type="entry name" value="MftB_chaperone"/>
    <property type="match status" value="1"/>
</dbReference>
<proteinExistence type="predicted"/>